<dbReference type="SUPFAM" id="SSF52172">
    <property type="entry name" value="CheY-like"/>
    <property type="match status" value="1"/>
</dbReference>
<dbReference type="SMART" id="SM00448">
    <property type="entry name" value="REC"/>
    <property type="match status" value="1"/>
</dbReference>
<dbReference type="RefSeq" id="WP_251780782.1">
    <property type="nucleotide sequence ID" value="NZ_JAMKFE010000018.1"/>
</dbReference>
<organism evidence="5 6">
    <name type="scientific">Caldimonas mangrovi</name>
    <dbReference type="NCBI Taxonomy" id="2944811"/>
    <lineage>
        <taxon>Bacteria</taxon>
        <taxon>Pseudomonadati</taxon>
        <taxon>Pseudomonadota</taxon>
        <taxon>Betaproteobacteria</taxon>
        <taxon>Burkholderiales</taxon>
        <taxon>Sphaerotilaceae</taxon>
        <taxon>Caldimonas</taxon>
    </lineage>
</organism>
<feature type="domain" description="Response regulatory" evidence="4">
    <location>
        <begin position="157"/>
        <end position="276"/>
    </location>
</feature>
<accession>A0ABT0YU80</accession>
<evidence type="ECO:0000256" key="2">
    <source>
        <dbReference type="ARBA" id="ARBA00023012"/>
    </source>
</evidence>
<reference evidence="5" key="1">
    <citation type="submission" date="2022-05" db="EMBL/GenBank/DDBJ databases">
        <title>Schlegelella sp. nov., isolated from mangrove soil.</title>
        <authorList>
            <person name="Liu Y."/>
            <person name="Ge X."/>
            <person name="Liu W."/>
        </authorList>
    </citation>
    <scope>NUCLEOTIDE SEQUENCE</scope>
    <source>
        <strain evidence="5">S2-27</strain>
    </source>
</reference>
<keyword evidence="2" id="KW-0902">Two-component regulatory system</keyword>
<gene>
    <name evidence="5" type="ORF">M8A51_22485</name>
</gene>
<evidence type="ECO:0000313" key="6">
    <source>
        <dbReference type="Proteomes" id="UP001165541"/>
    </source>
</evidence>
<protein>
    <submittedName>
        <fullName evidence="5">Response regulator</fullName>
    </submittedName>
</protein>
<keyword evidence="6" id="KW-1185">Reference proteome</keyword>
<keyword evidence="1 3" id="KW-0597">Phosphoprotein</keyword>
<comment type="caution">
    <text evidence="5">The sequence shown here is derived from an EMBL/GenBank/DDBJ whole genome shotgun (WGS) entry which is preliminary data.</text>
</comment>
<evidence type="ECO:0000256" key="1">
    <source>
        <dbReference type="ARBA" id="ARBA00022553"/>
    </source>
</evidence>
<dbReference type="Proteomes" id="UP001165541">
    <property type="component" value="Unassembled WGS sequence"/>
</dbReference>
<feature type="modified residue" description="4-aspartylphosphate" evidence="3">
    <location>
        <position position="206"/>
    </location>
</feature>
<dbReference type="PANTHER" id="PTHR45339:SF1">
    <property type="entry name" value="HYBRID SIGNAL TRANSDUCTION HISTIDINE KINASE J"/>
    <property type="match status" value="1"/>
</dbReference>
<evidence type="ECO:0000256" key="3">
    <source>
        <dbReference type="PROSITE-ProRule" id="PRU00169"/>
    </source>
</evidence>
<dbReference type="InterPro" id="IPR001789">
    <property type="entry name" value="Sig_transdc_resp-reg_receiver"/>
</dbReference>
<dbReference type="EMBL" id="JAMKFE010000018">
    <property type="protein sequence ID" value="MCM5682305.1"/>
    <property type="molecule type" value="Genomic_DNA"/>
</dbReference>
<dbReference type="InterPro" id="IPR011006">
    <property type="entry name" value="CheY-like_superfamily"/>
</dbReference>
<proteinExistence type="predicted"/>
<dbReference type="PANTHER" id="PTHR45339">
    <property type="entry name" value="HYBRID SIGNAL TRANSDUCTION HISTIDINE KINASE J"/>
    <property type="match status" value="1"/>
</dbReference>
<evidence type="ECO:0000313" key="5">
    <source>
        <dbReference type="EMBL" id="MCM5682305.1"/>
    </source>
</evidence>
<sequence>MSIRYRVAVQGFSAFEKATFESFFRLAARRAPAYEYVTELQQADFVVTDSDQLEALEAVQGVGRLQQSVCIGSRPAQGAAAQMPRPINLMLLLRQLDQLAGQGGGEQIRVPAPEVPVTAASPVVRAPAPRPSGVTDFRDSSTFSNSVLIEGDQKFDHILVVDDSDVALRFMQTRLRRFGFKVHLARSGEEALERLLERQFEFVFLDVMMQGMDGYQACKSIKRAPCPPGRRTPVVVMLTSRASAVDKIRGTLAGCDAYLTKPLVEDELVRVIGEHDAVFQRGFESTVAGVATTTQHSADR</sequence>
<evidence type="ECO:0000259" key="4">
    <source>
        <dbReference type="PROSITE" id="PS50110"/>
    </source>
</evidence>
<dbReference type="Pfam" id="PF00072">
    <property type="entry name" value="Response_reg"/>
    <property type="match status" value="1"/>
</dbReference>
<name>A0ABT0YU80_9BURK</name>
<dbReference type="CDD" id="cd17546">
    <property type="entry name" value="REC_hyHK_CKI1_RcsC-like"/>
    <property type="match status" value="1"/>
</dbReference>
<dbReference type="PROSITE" id="PS50110">
    <property type="entry name" value="RESPONSE_REGULATORY"/>
    <property type="match status" value="1"/>
</dbReference>
<dbReference type="Gene3D" id="3.40.50.2300">
    <property type="match status" value="1"/>
</dbReference>